<dbReference type="VEuPathDB" id="FungiDB:PC110_g20091"/>
<feature type="compositionally biased region" description="Acidic residues" evidence="1">
    <location>
        <begin position="93"/>
        <end position="103"/>
    </location>
</feature>
<proteinExistence type="predicted"/>
<evidence type="ECO:0000313" key="3">
    <source>
        <dbReference type="Proteomes" id="UP000735874"/>
    </source>
</evidence>
<accession>A0A8T0YWS0</accession>
<comment type="caution">
    <text evidence="2">The sequence shown here is derived from an EMBL/GenBank/DDBJ whole genome shotgun (WGS) entry which is preliminary data.</text>
</comment>
<reference evidence="2" key="1">
    <citation type="submission" date="2018-10" db="EMBL/GenBank/DDBJ databases">
        <title>Effector identification in a new, highly contiguous assembly of the strawberry crown rot pathogen Phytophthora cactorum.</title>
        <authorList>
            <person name="Armitage A.D."/>
            <person name="Nellist C.F."/>
            <person name="Bates H."/>
            <person name="Vickerstaff R.J."/>
            <person name="Harrison R.J."/>
        </authorList>
    </citation>
    <scope>NUCLEOTIDE SEQUENCE</scope>
    <source>
        <strain evidence="2">15-7</strain>
    </source>
</reference>
<feature type="region of interest" description="Disordered" evidence="1">
    <location>
        <begin position="31"/>
        <end position="136"/>
    </location>
</feature>
<evidence type="ECO:0000256" key="1">
    <source>
        <dbReference type="SAM" id="MobiDB-lite"/>
    </source>
</evidence>
<dbReference type="AlphaFoldDB" id="A0A8T0YWS0"/>
<feature type="compositionally biased region" description="Basic and acidic residues" evidence="1">
    <location>
        <begin position="64"/>
        <end position="77"/>
    </location>
</feature>
<dbReference type="Proteomes" id="UP000735874">
    <property type="component" value="Unassembled WGS sequence"/>
</dbReference>
<gene>
    <name evidence="2" type="ORF">PC113_g13600</name>
</gene>
<name>A0A8T0YWS0_9STRA</name>
<protein>
    <submittedName>
        <fullName evidence="2">Uncharacterized protein</fullName>
    </submittedName>
</protein>
<evidence type="ECO:0000313" key="2">
    <source>
        <dbReference type="EMBL" id="KAG2854121.1"/>
    </source>
</evidence>
<dbReference type="EMBL" id="RCMG01000446">
    <property type="protein sequence ID" value="KAG2854121.1"/>
    <property type="molecule type" value="Genomic_DNA"/>
</dbReference>
<organism evidence="2 3">
    <name type="scientific">Phytophthora cactorum</name>
    <dbReference type="NCBI Taxonomy" id="29920"/>
    <lineage>
        <taxon>Eukaryota</taxon>
        <taxon>Sar</taxon>
        <taxon>Stramenopiles</taxon>
        <taxon>Oomycota</taxon>
        <taxon>Peronosporomycetes</taxon>
        <taxon>Peronosporales</taxon>
        <taxon>Peronosporaceae</taxon>
        <taxon>Phytophthora</taxon>
    </lineage>
</organism>
<sequence length="273" mass="29252">MFRLLKVACCYGQEDYKPGQRGSEVLCELYGPPTRRRPKTRNMVGIQGTVQRGGYNLRGQRNRASVDRPAIRGSKEKQRLRRQNKGIDGKDGDESERDDENSDDGNKSARIGRPKKAPSTSERAAHQAPALSGTGVVGVAPTIGTVNAMAAAQQQAAPTGAHAARDGDGQAGQLPCSRQRHHGLCQHPRLDESQHNVTTEAHEEGAMDVGRRLVLVHRRQASVVAAVVAARVHLLAANRTTVTGPATTWGVTTRLAMEMVIPAVRVAPASGGD</sequence>